<accession>A0ACC3ASF2</accession>
<reference evidence="1 2" key="1">
    <citation type="journal article" date="2023" name="ACS Omega">
        <title>Identification of the Neoaspergillic Acid Biosynthesis Gene Cluster by Establishing an In Vitro CRISPR-Ribonucleoprotein Genetic System in Aspergillus melleus.</title>
        <authorList>
            <person name="Yuan B."/>
            <person name="Grau M.F."/>
            <person name="Murata R.M."/>
            <person name="Torok T."/>
            <person name="Venkateswaran K."/>
            <person name="Stajich J.E."/>
            <person name="Wang C.C.C."/>
        </authorList>
    </citation>
    <scope>NUCLEOTIDE SEQUENCE [LARGE SCALE GENOMIC DNA]</scope>
    <source>
        <strain evidence="1 2">IMV 1140</strain>
    </source>
</reference>
<sequence>MAILSRVRQFAGYTIALLLATSVSASPVLSRDLETTTVFQFETNGTWIENIAIRPGGDLLLTRMDEPELWTANPVDGTRSLVHRFNQATALMGIAHMHDDRYAVVVGNVTIADIGQPTPGSFSLWAVNMAADRPQISPIVAIPEAGWLNGMTRLDNESGTLLVADSVNGVIWKVDPLSGQYEVALSGHSLEQNGQALGVNGVHAAGDMVYYTSSSLDSLFRVAVNAQGLATGPVETVAASDSLPDDFALASDGTAYLMANVDNQVQRVSLSGELSTLAGSKDSSLVAGPSAGQISADGSVLYVVTCGGHIAPPQGKLEPAKVVAIKL</sequence>
<dbReference type="Proteomes" id="UP001177260">
    <property type="component" value="Unassembled WGS sequence"/>
</dbReference>
<comment type="caution">
    <text evidence="1">The sequence shown here is derived from an EMBL/GenBank/DDBJ whole genome shotgun (WGS) entry which is preliminary data.</text>
</comment>
<name>A0ACC3ASF2_9EURO</name>
<proteinExistence type="predicted"/>
<protein>
    <submittedName>
        <fullName evidence="1">Uncharacterized protein</fullName>
    </submittedName>
</protein>
<organism evidence="1 2">
    <name type="scientific">Aspergillus melleus</name>
    <dbReference type="NCBI Taxonomy" id="138277"/>
    <lineage>
        <taxon>Eukaryota</taxon>
        <taxon>Fungi</taxon>
        <taxon>Dikarya</taxon>
        <taxon>Ascomycota</taxon>
        <taxon>Pezizomycotina</taxon>
        <taxon>Eurotiomycetes</taxon>
        <taxon>Eurotiomycetidae</taxon>
        <taxon>Eurotiales</taxon>
        <taxon>Aspergillaceae</taxon>
        <taxon>Aspergillus</taxon>
        <taxon>Aspergillus subgen. Circumdati</taxon>
    </lineage>
</organism>
<keyword evidence="2" id="KW-1185">Reference proteome</keyword>
<evidence type="ECO:0000313" key="1">
    <source>
        <dbReference type="EMBL" id="KAK1140668.1"/>
    </source>
</evidence>
<gene>
    <name evidence="1" type="ORF">N8T08_009981</name>
</gene>
<evidence type="ECO:0000313" key="2">
    <source>
        <dbReference type="Proteomes" id="UP001177260"/>
    </source>
</evidence>
<dbReference type="EMBL" id="JAOPJF010000077">
    <property type="protein sequence ID" value="KAK1140668.1"/>
    <property type="molecule type" value="Genomic_DNA"/>
</dbReference>